<sequence length="265" mass="28687">MSSEPSDAQAASARRDREVASVANAMRLIESLGRRESGGVSDLARELSLSKPAVDRLLSTLMSAGYVEHVAETRRYRLTMKLVAIANSVKDRSGLIDLARPKLVELADAFHETVNLATLHQGSIIYADSVPSRQLIRVEPVPGSEVPAYVTALGKAILAFSPDEVRDRYLREFHPAPYTRSTANSVAELRERLDTAREKGYALDDGELVEEVRCVAAPIIDATGFAVAAISVTTIRSTFEKSGAQITKSVHEAARAVSDRLVEAG</sequence>
<dbReference type="PROSITE" id="PS51077">
    <property type="entry name" value="HTH_ICLR"/>
    <property type="match status" value="1"/>
</dbReference>
<dbReference type="AlphaFoldDB" id="A0A840IZT2"/>
<dbReference type="PROSITE" id="PS51078">
    <property type="entry name" value="ICLR_ED"/>
    <property type="match status" value="1"/>
</dbReference>
<keyword evidence="2 6" id="KW-0238">DNA-binding</keyword>
<dbReference type="EMBL" id="JACHMG010000001">
    <property type="protein sequence ID" value="MBB4686797.1"/>
    <property type="molecule type" value="Genomic_DNA"/>
</dbReference>
<dbReference type="PANTHER" id="PTHR30136:SF24">
    <property type="entry name" value="HTH-TYPE TRANSCRIPTIONAL REPRESSOR ALLR"/>
    <property type="match status" value="1"/>
</dbReference>
<dbReference type="GO" id="GO:0003677">
    <property type="term" value="F:DNA binding"/>
    <property type="evidence" value="ECO:0007669"/>
    <property type="project" value="UniProtKB-KW"/>
</dbReference>
<dbReference type="InterPro" id="IPR050707">
    <property type="entry name" value="HTH_MetabolicPath_Reg"/>
</dbReference>
<dbReference type="SUPFAM" id="SSF55781">
    <property type="entry name" value="GAF domain-like"/>
    <property type="match status" value="1"/>
</dbReference>
<feature type="domain" description="HTH iclR-type" evidence="4">
    <location>
        <begin position="19"/>
        <end position="80"/>
    </location>
</feature>
<dbReference type="InterPro" id="IPR036390">
    <property type="entry name" value="WH_DNA-bd_sf"/>
</dbReference>
<dbReference type="PANTHER" id="PTHR30136">
    <property type="entry name" value="HELIX-TURN-HELIX TRANSCRIPTIONAL REGULATOR, ICLR FAMILY"/>
    <property type="match status" value="1"/>
</dbReference>
<dbReference type="Gene3D" id="1.10.10.10">
    <property type="entry name" value="Winged helix-like DNA-binding domain superfamily/Winged helix DNA-binding domain"/>
    <property type="match status" value="1"/>
</dbReference>
<evidence type="ECO:0000256" key="3">
    <source>
        <dbReference type="ARBA" id="ARBA00023163"/>
    </source>
</evidence>
<dbReference type="InterPro" id="IPR005471">
    <property type="entry name" value="Tscrpt_reg_IclR_N"/>
</dbReference>
<evidence type="ECO:0000313" key="7">
    <source>
        <dbReference type="Proteomes" id="UP000581769"/>
    </source>
</evidence>
<evidence type="ECO:0000259" key="5">
    <source>
        <dbReference type="PROSITE" id="PS51078"/>
    </source>
</evidence>
<feature type="domain" description="IclR-ED" evidence="5">
    <location>
        <begin position="81"/>
        <end position="263"/>
    </location>
</feature>
<reference evidence="6 7" key="1">
    <citation type="submission" date="2020-08" db="EMBL/GenBank/DDBJ databases">
        <title>Sequencing the genomes of 1000 actinobacteria strains.</title>
        <authorList>
            <person name="Klenk H.-P."/>
        </authorList>
    </citation>
    <scope>NUCLEOTIDE SEQUENCE [LARGE SCALE GENOMIC DNA]</scope>
    <source>
        <strain evidence="6 7">DSM 45859</strain>
    </source>
</reference>
<dbReference type="Gene3D" id="3.30.450.40">
    <property type="match status" value="1"/>
</dbReference>
<accession>A0A840IZT2</accession>
<keyword evidence="1" id="KW-0805">Transcription regulation</keyword>
<dbReference type="GO" id="GO:0045892">
    <property type="term" value="P:negative regulation of DNA-templated transcription"/>
    <property type="evidence" value="ECO:0007669"/>
    <property type="project" value="TreeGrafter"/>
</dbReference>
<dbReference type="GO" id="GO:0003700">
    <property type="term" value="F:DNA-binding transcription factor activity"/>
    <property type="evidence" value="ECO:0007669"/>
    <property type="project" value="TreeGrafter"/>
</dbReference>
<name>A0A840IZT2_9PSEU</name>
<dbReference type="SMART" id="SM00346">
    <property type="entry name" value="HTH_ICLR"/>
    <property type="match status" value="1"/>
</dbReference>
<proteinExistence type="predicted"/>
<keyword evidence="3" id="KW-0804">Transcription</keyword>
<dbReference type="Pfam" id="PF01614">
    <property type="entry name" value="IclR_C"/>
    <property type="match status" value="1"/>
</dbReference>
<comment type="caution">
    <text evidence="6">The sequence shown here is derived from an EMBL/GenBank/DDBJ whole genome shotgun (WGS) entry which is preliminary data.</text>
</comment>
<dbReference type="SUPFAM" id="SSF46785">
    <property type="entry name" value="Winged helix' DNA-binding domain"/>
    <property type="match status" value="1"/>
</dbReference>
<dbReference type="InterPro" id="IPR036388">
    <property type="entry name" value="WH-like_DNA-bd_sf"/>
</dbReference>
<dbReference type="Pfam" id="PF09339">
    <property type="entry name" value="HTH_IclR"/>
    <property type="match status" value="1"/>
</dbReference>
<evidence type="ECO:0000313" key="6">
    <source>
        <dbReference type="EMBL" id="MBB4686797.1"/>
    </source>
</evidence>
<evidence type="ECO:0000256" key="1">
    <source>
        <dbReference type="ARBA" id="ARBA00023015"/>
    </source>
</evidence>
<dbReference type="RefSeq" id="WP_184781598.1">
    <property type="nucleotide sequence ID" value="NZ_JACHMG010000001.1"/>
</dbReference>
<dbReference type="InterPro" id="IPR014757">
    <property type="entry name" value="Tscrpt_reg_IclR_C"/>
</dbReference>
<dbReference type="InterPro" id="IPR029016">
    <property type="entry name" value="GAF-like_dom_sf"/>
</dbReference>
<protein>
    <submittedName>
        <fullName evidence="6">DNA-binding IclR family transcriptional regulator</fullName>
    </submittedName>
</protein>
<evidence type="ECO:0000259" key="4">
    <source>
        <dbReference type="PROSITE" id="PS51077"/>
    </source>
</evidence>
<evidence type="ECO:0000256" key="2">
    <source>
        <dbReference type="ARBA" id="ARBA00023125"/>
    </source>
</evidence>
<organism evidence="6 7">
    <name type="scientific">Amycolatopsis jiangsuensis</name>
    <dbReference type="NCBI Taxonomy" id="1181879"/>
    <lineage>
        <taxon>Bacteria</taxon>
        <taxon>Bacillati</taxon>
        <taxon>Actinomycetota</taxon>
        <taxon>Actinomycetes</taxon>
        <taxon>Pseudonocardiales</taxon>
        <taxon>Pseudonocardiaceae</taxon>
        <taxon>Amycolatopsis</taxon>
    </lineage>
</organism>
<dbReference type="Proteomes" id="UP000581769">
    <property type="component" value="Unassembled WGS sequence"/>
</dbReference>
<gene>
    <name evidence="6" type="ORF">BJY18_004282</name>
</gene>
<keyword evidence="7" id="KW-1185">Reference proteome</keyword>